<reference evidence="9" key="2">
    <citation type="submission" date="2025-04" db="UniProtKB">
        <authorList>
            <consortium name="RefSeq"/>
        </authorList>
    </citation>
    <scope>IDENTIFICATION</scope>
</reference>
<dbReference type="InterPro" id="IPR011009">
    <property type="entry name" value="Kinase-like_dom_sf"/>
</dbReference>
<proteinExistence type="inferred from homology"/>
<evidence type="ECO:0000256" key="3">
    <source>
        <dbReference type="ARBA" id="ARBA00022840"/>
    </source>
</evidence>
<protein>
    <recommendedName>
        <fullName evidence="1">non-specific serine/threonine protein kinase</fullName>
        <ecNumber evidence="1">2.7.11.1</ecNumber>
    </recommendedName>
</protein>
<dbReference type="FunFam" id="1.10.510.10:FF:000596">
    <property type="entry name" value="CK1 family protein kinase"/>
    <property type="match status" value="1"/>
</dbReference>
<dbReference type="OrthoDB" id="5800476at2759"/>
<dbReference type="InterPro" id="IPR050235">
    <property type="entry name" value="CK1_Ser-Thr_kinase"/>
</dbReference>
<evidence type="ECO:0000256" key="2">
    <source>
        <dbReference type="ARBA" id="ARBA00022741"/>
    </source>
</evidence>
<comment type="similarity">
    <text evidence="5">Belongs to the protein kinase superfamily.</text>
</comment>
<dbReference type="InterPro" id="IPR008271">
    <property type="entry name" value="Ser/Thr_kinase_AS"/>
</dbReference>
<dbReference type="OMA" id="HIPFKWG"/>
<feature type="domain" description="Protein kinase" evidence="6">
    <location>
        <begin position="18"/>
        <end position="283"/>
    </location>
</feature>
<evidence type="ECO:0000256" key="4">
    <source>
        <dbReference type="PROSITE-ProRule" id="PRU10141"/>
    </source>
</evidence>
<keyword evidence="2 4" id="KW-0547">Nucleotide-binding</keyword>
<gene>
    <name evidence="9" type="primary">LOC108052126</name>
    <name evidence="7" type="synonym">108052126</name>
</gene>
<dbReference type="CDD" id="cd14016">
    <property type="entry name" value="STKc_CK1"/>
    <property type="match status" value="1"/>
</dbReference>
<keyword evidence="5" id="KW-0723">Serine/threonine-protein kinase</keyword>
<keyword evidence="3 4" id="KW-0067">ATP-binding</keyword>
<reference evidence="7" key="3">
    <citation type="submission" date="2025-05" db="UniProtKB">
        <authorList>
            <consortium name="EnsemblMetazoa"/>
        </authorList>
    </citation>
    <scope>IDENTIFICATION</scope>
</reference>
<dbReference type="Gene3D" id="1.10.510.10">
    <property type="entry name" value="Transferase(Phosphotransferase) domain 1"/>
    <property type="match status" value="1"/>
</dbReference>
<reference evidence="8" key="1">
    <citation type="journal article" date="2021" name="Elife">
        <title>Highly contiguous assemblies of 101 drosophilid genomes.</title>
        <authorList>
            <person name="Kim B.Y."/>
            <person name="Wang J.R."/>
            <person name="Miller D.E."/>
            <person name="Barmina O."/>
            <person name="Delaney E."/>
            <person name="Thompson A."/>
            <person name="Comeault A.A."/>
            <person name="Peede D."/>
            <person name="D'Agostino E.R."/>
            <person name="Pelaez J."/>
            <person name="Aguilar J.M."/>
            <person name="Haji D."/>
            <person name="Matsunaga T."/>
            <person name="Armstrong E.E."/>
            <person name="Zych M."/>
            <person name="Ogawa Y."/>
            <person name="Stamenkovic-Radak M."/>
            <person name="Jelic M."/>
            <person name="Veselinovic M.S."/>
            <person name="Tanaskovic M."/>
            <person name="Eric P."/>
            <person name="Gao J.J."/>
            <person name="Katoh T.K."/>
            <person name="Toda M.J."/>
            <person name="Watabe H."/>
            <person name="Watada M."/>
            <person name="Davis J.S."/>
            <person name="Moyle L.C."/>
            <person name="Manoli G."/>
            <person name="Bertolini E."/>
            <person name="Kostal V."/>
            <person name="Hawley R.S."/>
            <person name="Takahashi A."/>
            <person name="Jones C.D."/>
            <person name="Price D.K."/>
            <person name="Whiteman N."/>
            <person name="Kopp A."/>
            <person name="Matute D.R."/>
            <person name="Petrov D.A."/>
        </authorList>
    </citation>
    <scope>NUCLEOTIDE SEQUENCE [LARGE SCALE GENOMIC DNA]</scope>
</reference>
<dbReference type="EnsemblMetazoa" id="XM_017134451.2">
    <property type="protein sequence ID" value="XP_016989940.1"/>
    <property type="gene ID" value="LOC108052126"/>
</dbReference>
<evidence type="ECO:0000259" key="6">
    <source>
        <dbReference type="PROSITE" id="PS50011"/>
    </source>
</evidence>
<name>A0A6P4FHK4_DRORH</name>
<evidence type="ECO:0000256" key="5">
    <source>
        <dbReference type="RuleBase" id="RU000304"/>
    </source>
</evidence>
<evidence type="ECO:0000256" key="1">
    <source>
        <dbReference type="ARBA" id="ARBA00012513"/>
    </source>
</evidence>
<dbReference type="Pfam" id="PF00069">
    <property type="entry name" value="Pkinase"/>
    <property type="match status" value="1"/>
</dbReference>
<dbReference type="GO" id="GO:0004674">
    <property type="term" value="F:protein serine/threonine kinase activity"/>
    <property type="evidence" value="ECO:0007669"/>
    <property type="project" value="UniProtKB-KW"/>
</dbReference>
<keyword evidence="8" id="KW-1185">Reference proteome</keyword>
<sequence length="323" mass="37751">MGDDYLKDIEAPFNILDYAVGRKIGSGSFGEIYRAKHRKTGLLVALKVEPNSAHNLQLCFEYQLYNILSQGAGIPKVYRFHSARKYNVMVMELLGPSLEDLFIFCKHRFSLKTVLMLAEQMIERLEFLHSHNFLHRDIKPDNFVMGRGDTRHRLYLIDLGLAKQFSNVPDNKCVIRKSGSRLTGTARYASVNALRGGEQSRRDDLESLGYVLMYLLRGTLPWQGLKATSKIQKHEMIAEMKVSTRVEDLCRGYPDEFFHFIVYSRAIRFEEEPNYLHTRRSFLDLLHRLKFPNDKIYDWDILNKKMEELNQKKAEEKVELEFD</sequence>
<evidence type="ECO:0000313" key="9">
    <source>
        <dbReference type="RefSeq" id="XP_016989940.1"/>
    </source>
</evidence>
<dbReference type="SMART" id="SM00220">
    <property type="entry name" value="S_TKc"/>
    <property type="match status" value="1"/>
</dbReference>
<accession>A0A6P4FHK4</accession>
<dbReference type="SUPFAM" id="SSF56112">
    <property type="entry name" value="Protein kinase-like (PK-like)"/>
    <property type="match status" value="1"/>
</dbReference>
<dbReference type="AlphaFoldDB" id="A0A6P4FHK4"/>
<dbReference type="PANTHER" id="PTHR11909">
    <property type="entry name" value="CASEIN KINASE-RELATED"/>
    <property type="match status" value="1"/>
</dbReference>
<feature type="binding site" evidence="4">
    <location>
        <position position="47"/>
    </location>
    <ligand>
        <name>ATP</name>
        <dbReference type="ChEBI" id="CHEBI:30616"/>
    </ligand>
</feature>
<evidence type="ECO:0000313" key="8">
    <source>
        <dbReference type="Proteomes" id="UP001652680"/>
    </source>
</evidence>
<organism evidence="9">
    <name type="scientific">Drosophila rhopaloa</name>
    <name type="common">Fruit fly</name>
    <dbReference type="NCBI Taxonomy" id="1041015"/>
    <lineage>
        <taxon>Eukaryota</taxon>
        <taxon>Metazoa</taxon>
        <taxon>Ecdysozoa</taxon>
        <taxon>Arthropoda</taxon>
        <taxon>Hexapoda</taxon>
        <taxon>Insecta</taxon>
        <taxon>Pterygota</taxon>
        <taxon>Neoptera</taxon>
        <taxon>Endopterygota</taxon>
        <taxon>Diptera</taxon>
        <taxon>Brachycera</taxon>
        <taxon>Muscomorpha</taxon>
        <taxon>Ephydroidea</taxon>
        <taxon>Drosophilidae</taxon>
        <taxon>Drosophila</taxon>
        <taxon>Sophophora</taxon>
    </lineage>
</organism>
<dbReference type="InterPro" id="IPR017441">
    <property type="entry name" value="Protein_kinase_ATP_BS"/>
</dbReference>
<dbReference type="PROSITE" id="PS50011">
    <property type="entry name" value="PROTEIN_KINASE_DOM"/>
    <property type="match status" value="1"/>
</dbReference>
<dbReference type="GeneID" id="108052126"/>
<dbReference type="PROSITE" id="PS00108">
    <property type="entry name" value="PROTEIN_KINASE_ST"/>
    <property type="match status" value="1"/>
</dbReference>
<keyword evidence="9" id="KW-0808">Transferase</keyword>
<dbReference type="InterPro" id="IPR000719">
    <property type="entry name" value="Prot_kinase_dom"/>
</dbReference>
<dbReference type="EC" id="2.7.11.1" evidence="1"/>
<dbReference type="RefSeq" id="XP_016989940.1">
    <property type="nucleotide sequence ID" value="XM_017134451.1"/>
</dbReference>
<keyword evidence="9" id="KW-0418">Kinase</keyword>
<dbReference type="PROSITE" id="PS00107">
    <property type="entry name" value="PROTEIN_KINASE_ATP"/>
    <property type="match status" value="1"/>
</dbReference>
<dbReference type="Proteomes" id="UP001652680">
    <property type="component" value="Unassembled WGS sequence"/>
</dbReference>
<evidence type="ECO:0000313" key="7">
    <source>
        <dbReference type="EnsemblMetazoa" id="XP_016989940.1"/>
    </source>
</evidence>
<dbReference type="GO" id="GO:0005524">
    <property type="term" value="F:ATP binding"/>
    <property type="evidence" value="ECO:0007669"/>
    <property type="project" value="UniProtKB-UniRule"/>
</dbReference>